<protein>
    <submittedName>
        <fullName evidence="2">Uncharacterized protein</fullName>
    </submittedName>
</protein>
<name>A0ABX8ZKU1_9SPHN</name>
<evidence type="ECO:0000313" key="2">
    <source>
        <dbReference type="EMBL" id="QZD88319.1"/>
    </source>
</evidence>
<proteinExistence type="predicted"/>
<dbReference type="Proteomes" id="UP000824280">
    <property type="component" value="Chromosome"/>
</dbReference>
<dbReference type="RefSeq" id="WP_221423850.1">
    <property type="nucleotide sequence ID" value="NZ_CP081297.1"/>
</dbReference>
<dbReference type="EMBL" id="CP081297">
    <property type="protein sequence ID" value="QZD88319.1"/>
    <property type="molecule type" value="Genomic_DNA"/>
</dbReference>
<keyword evidence="1" id="KW-1133">Transmembrane helix</keyword>
<evidence type="ECO:0000313" key="3">
    <source>
        <dbReference type="Proteomes" id="UP000824280"/>
    </source>
</evidence>
<evidence type="ECO:0000256" key="1">
    <source>
        <dbReference type="SAM" id="Phobius"/>
    </source>
</evidence>
<feature type="transmembrane region" description="Helical" evidence="1">
    <location>
        <begin position="73"/>
        <end position="94"/>
    </location>
</feature>
<reference evidence="2 3" key="1">
    <citation type="submission" date="2021-08" db="EMBL/GenBank/DDBJ databases">
        <title>Comparative Genomics Analysis of the Genus Qipengyuania Reveals Extensive Genetic Diversity and Metabolic Versatility, Including the Description of Fifteen Novel Species.</title>
        <authorList>
            <person name="Liu Y."/>
        </authorList>
    </citation>
    <scope>NUCLEOTIDE SEQUENCE [LARGE SCALE GENOMIC DNA]</scope>
    <source>
        <strain evidence="2 3">1XM2-8</strain>
    </source>
</reference>
<feature type="transmembrane region" description="Helical" evidence="1">
    <location>
        <begin position="114"/>
        <end position="135"/>
    </location>
</feature>
<keyword evidence="3" id="KW-1185">Reference proteome</keyword>
<organism evidence="2 3">
    <name type="scientific">Qipengyuania psychrotolerans</name>
    <dbReference type="NCBI Taxonomy" id="2867238"/>
    <lineage>
        <taxon>Bacteria</taxon>
        <taxon>Pseudomonadati</taxon>
        <taxon>Pseudomonadota</taxon>
        <taxon>Alphaproteobacteria</taxon>
        <taxon>Sphingomonadales</taxon>
        <taxon>Erythrobacteraceae</taxon>
        <taxon>Qipengyuania</taxon>
    </lineage>
</organism>
<feature type="transmembrane region" description="Helical" evidence="1">
    <location>
        <begin position="44"/>
        <end position="61"/>
    </location>
</feature>
<feature type="transmembrane region" description="Helical" evidence="1">
    <location>
        <begin position="21"/>
        <end position="38"/>
    </location>
</feature>
<keyword evidence="1" id="KW-0472">Membrane</keyword>
<gene>
    <name evidence="2" type="ORF">K3166_06555</name>
</gene>
<accession>A0ABX8ZKU1</accession>
<keyword evidence="1" id="KW-0812">Transmembrane</keyword>
<sequence length="141" mass="15458">MPAKPLIHRDKSVRWHNVATILAFVSLTAFMLFAGGVIETNGGFSLFALLSLALSLIVMFATRNADEYVSSIWRAGTSVAFVVTVSFMLFAPALEGFVDGFTEAIWERETAQDILIGEWLPPIALASFFTANAWVRLRGSV</sequence>